<proteinExistence type="predicted"/>
<protein>
    <submittedName>
        <fullName evidence="2">Uncharacterized protein</fullName>
    </submittedName>
</protein>
<gene>
    <name evidence="2" type="ORF">Slati_2918700</name>
</gene>
<reference evidence="2" key="1">
    <citation type="submission" date="2020-06" db="EMBL/GenBank/DDBJ databases">
        <authorList>
            <person name="Li T."/>
            <person name="Hu X."/>
            <person name="Zhang T."/>
            <person name="Song X."/>
            <person name="Zhang H."/>
            <person name="Dai N."/>
            <person name="Sheng W."/>
            <person name="Hou X."/>
            <person name="Wei L."/>
        </authorList>
    </citation>
    <scope>NUCLEOTIDE SEQUENCE</scope>
    <source>
        <strain evidence="2">KEN1</strain>
        <tissue evidence="2">Leaf</tissue>
    </source>
</reference>
<name>A0AAW2VEP0_9LAMI</name>
<sequence length="80" mass="9057">MNKLHPPHVKPPPKCSTPRSNDTVDTGSFVGLDPRCIHRVAAQAMAQFAVQHPSIRPLLHLAEVENYPQLSRRRSRGRKR</sequence>
<reference evidence="2" key="2">
    <citation type="journal article" date="2024" name="Plant">
        <title>Genomic evolution and insights into agronomic trait innovations of Sesamum species.</title>
        <authorList>
            <person name="Miao H."/>
            <person name="Wang L."/>
            <person name="Qu L."/>
            <person name="Liu H."/>
            <person name="Sun Y."/>
            <person name="Le M."/>
            <person name="Wang Q."/>
            <person name="Wei S."/>
            <person name="Zheng Y."/>
            <person name="Lin W."/>
            <person name="Duan Y."/>
            <person name="Cao H."/>
            <person name="Xiong S."/>
            <person name="Wang X."/>
            <person name="Wei L."/>
            <person name="Li C."/>
            <person name="Ma Q."/>
            <person name="Ju M."/>
            <person name="Zhao R."/>
            <person name="Li G."/>
            <person name="Mu C."/>
            <person name="Tian Q."/>
            <person name="Mei H."/>
            <person name="Zhang T."/>
            <person name="Gao T."/>
            <person name="Zhang H."/>
        </authorList>
    </citation>
    <scope>NUCLEOTIDE SEQUENCE</scope>
    <source>
        <strain evidence="2">KEN1</strain>
    </source>
</reference>
<feature type="compositionally biased region" description="Polar residues" evidence="1">
    <location>
        <begin position="17"/>
        <end position="26"/>
    </location>
</feature>
<evidence type="ECO:0000256" key="1">
    <source>
        <dbReference type="SAM" id="MobiDB-lite"/>
    </source>
</evidence>
<dbReference type="AlphaFoldDB" id="A0AAW2VEP0"/>
<comment type="caution">
    <text evidence="2">The sequence shown here is derived from an EMBL/GenBank/DDBJ whole genome shotgun (WGS) entry which is preliminary data.</text>
</comment>
<dbReference type="EMBL" id="JACGWN010000010">
    <property type="protein sequence ID" value="KAL0427439.1"/>
    <property type="molecule type" value="Genomic_DNA"/>
</dbReference>
<feature type="region of interest" description="Disordered" evidence="1">
    <location>
        <begin position="1"/>
        <end position="26"/>
    </location>
</feature>
<evidence type="ECO:0000313" key="2">
    <source>
        <dbReference type="EMBL" id="KAL0427439.1"/>
    </source>
</evidence>
<accession>A0AAW2VEP0</accession>
<organism evidence="2">
    <name type="scientific">Sesamum latifolium</name>
    <dbReference type="NCBI Taxonomy" id="2727402"/>
    <lineage>
        <taxon>Eukaryota</taxon>
        <taxon>Viridiplantae</taxon>
        <taxon>Streptophyta</taxon>
        <taxon>Embryophyta</taxon>
        <taxon>Tracheophyta</taxon>
        <taxon>Spermatophyta</taxon>
        <taxon>Magnoliopsida</taxon>
        <taxon>eudicotyledons</taxon>
        <taxon>Gunneridae</taxon>
        <taxon>Pentapetalae</taxon>
        <taxon>asterids</taxon>
        <taxon>lamiids</taxon>
        <taxon>Lamiales</taxon>
        <taxon>Pedaliaceae</taxon>
        <taxon>Sesamum</taxon>
    </lineage>
</organism>